<dbReference type="EMBL" id="LGTL01000012">
    <property type="protein sequence ID" value="KPA78905.1"/>
    <property type="molecule type" value="Genomic_DNA"/>
</dbReference>
<keyword evidence="5" id="KW-1185">Reference proteome</keyword>
<gene>
    <name evidence="4" type="ORF">ABB37_05969</name>
</gene>
<evidence type="ECO:0000256" key="2">
    <source>
        <dbReference type="SAM" id="MobiDB-lite"/>
    </source>
</evidence>
<dbReference type="GeneID" id="26906259"/>
<protein>
    <recommendedName>
        <fullName evidence="3">SPRY domain-containing protein</fullName>
    </recommendedName>
</protein>
<feature type="region of interest" description="Disordered" evidence="2">
    <location>
        <begin position="388"/>
        <end position="437"/>
    </location>
</feature>
<feature type="region of interest" description="Disordered" evidence="2">
    <location>
        <begin position="1146"/>
        <end position="1175"/>
    </location>
</feature>
<keyword evidence="1" id="KW-0175">Coiled coil</keyword>
<evidence type="ECO:0000256" key="1">
    <source>
        <dbReference type="SAM" id="Coils"/>
    </source>
</evidence>
<evidence type="ECO:0000313" key="5">
    <source>
        <dbReference type="Proteomes" id="UP000037923"/>
    </source>
</evidence>
<dbReference type="AlphaFoldDB" id="A0A0M9FYV6"/>
<dbReference type="Gene3D" id="2.60.120.920">
    <property type="match status" value="1"/>
</dbReference>
<dbReference type="OrthoDB" id="25503at2759"/>
<feature type="coiled-coil region" evidence="1">
    <location>
        <begin position="453"/>
        <end position="697"/>
    </location>
</feature>
<dbReference type="VEuPathDB" id="TriTrypDB:LpyrH10_12_1470"/>
<feature type="region of interest" description="Disordered" evidence="2">
    <location>
        <begin position="253"/>
        <end position="279"/>
    </location>
</feature>
<feature type="region of interest" description="Disordered" evidence="2">
    <location>
        <begin position="715"/>
        <end position="785"/>
    </location>
</feature>
<feature type="compositionally biased region" description="Low complexity" evidence="2">
    <location>
        <begin position="35"/>
        <end position="61"/>
    </location>
</feature>
<dbReference type="PANTHER" id="PTHR23159:SF31">
    <property type="entry name" value="CENTROSOME-ASSOCIATED PROTEIN CEP250 ISOFORM X1"/>
    <property type="match status" value="1"/>
</dbReference>
<comment type="caution">
    <text evidence="4">The sequence shown here is derived from an EMBL/GenBank/DDBJ whole genome shotgun (WGS) entry which is preliminary data.</text>
</comment>
<feature type="compositionally biased region" description="Polar residues" evidence="2">
    <location>
        <begin position="427"/>
        <end position="436"/>
    </location>
</feature>
<dbReference type="PANTHER" id="PTHR23159">
    <property type="entry name" value="CENTROSOMAL PROTEIN 2"/>
    <property type="match status" value="1"/>
</dbReference>
<feature type="region of interest" description="Disordered" evidence="2">
    <location>
        <begin position="330"/>
        <end position="355"/>
    </location>
</feature>
<feature type="compositionally biased region" description="Basic and acidic residues" evidence="2">
    <location>
        <begin position="346"/>
        <end position="355"/>
    </location>
</feature>
<feature type="domain" description="SPRY" evidence="3">
    <location>
        <begin position="1181"/>
        <end position="1228"/>
    </location>
</feature>
<dbReference type="CDD" id="cd11709">
    <property type="entry name" value="SPRY"/>
    <property type="match status" value="1"/>
</dbReference>
<evidence type="ECO:0000259" key="3">
    <source>
        <dbReference type="Pfam" id="PF00622"/>
    </source>
</evidence>
<feature type="compositionally biased region" description="Low complexity" evidence="2">
    <location>
        <begin position="107"/>
        <end position="137"/>
    </location>
</feature>
<feature type="compositionally biased region" description="Low complexity" evidence="2">
    <location>
        <begin position="253"/>
        <end position="276"/>
    </location>
</feature>
<dbReference type="InterPro" id="IPR003877">
    <property type="entry name" value="SPRY_dom"/>
</dbReference>
<accession>A0A0M9FYV6</accession>
<dbReference type="InterPro" id="IPR043136">
    <property type="entry name" value="B30.2/SPRY_sf"/>
</dbReference>
<evidence type="ECO:0000313" key="4">
    <source>
        <dbReference type="EMBL" id="KPA78905.1"/>
    </source>
</evidence>
<dbReference type="SUPFAM" id="SSF49899">
    <property type="entry name" value="Concanavalin A-like lectins/glucanases"/>
    <property type="match status" value="1"/>
</dbReference>
<dbReference type="OMA" id="LYPCVEV"/>
<reference evidence="4 5" key="1">
    <citation type="submission" date="2015-07" db="EMBL/GenBank/DDBJ databases">
        <title>High-quality genome of monoxenous trypanosomatid Leptomonas pyrrhocoris.</title>
        <authorList>
            <person name="Flegontov P."/>
            <person name="Butenko A."/>
            <person name="Firsov S."/>
            <person name="Vlcek C."/>
            <person name="Logacheva M.D."/>
            <person name="Field M."/>
            <person name="Filatov D."/>
            <person name="Flegontova O."/>
            <person name="Gerasimov E."/>
            <person name="Jackson A.P."/>
            <person name="Kelly S."/>
            <person name="Opperdoes F."/>
            <person name="O'Reilly A."/>
            <person name="Votypka J."/>
            <person name="Yurchenko V."/>
            <person name="Lukes J."/>
        </authorList>
    </citation>
    <scope>NUCLEOTIDE SEQUENCE [LARGE SCALE GENOMIC DNA]</scope>
    <source>
        <strain evidence="4">H10</strain>
    </source>
</reference>
<dbReference type="Proteomes" id="UP000037923">
    <property type="component" value="Unassembled WGS sequence"/>
</dbReference>
<sequence length="1237" mass="132303">MIGKSSLSPEPGSRRSPQATPPLSPRQRTTSAGVAARTARSPQPSSSSPTSVGLVVGAVAAAKEKSKERDAKAPAANPEESREPSPAPLATPRAASTASRMEEIRARLAASRQQSASRQATPRSSLGSAATAGAANAVKDDSASRTALAEAAATIKELKQAVKDKDRELALLTRGKSNAEQQLEKAKTKSEDLQAKMKAEEAVFAAFKKEAAAAKLKAQKELRQAQSTARMAQAAQERVQKELEKQKGKLAAAAAAAAAASSSHTTSATPTPAATPRGLPLSVNSSLVADAGEAALQLKLTRVEKENAALKKSVEVLKRDAAAATATAVEAAVQKTEQQQSAMQKASREEMDKLKSDVTRLAKTLAERSAALKSTEEEVKKLKAEVEQVRKEKEEVTLQSQKRQQQQERAERQQVGQQTDALALPDNSASASTTPLRSPRQVVTFELSAKEATAQLQDELTATQRQVEAYKRMQAHADHRIAQLEAELTSMQSRAKDAVEALQRRMKETSEKDASAASDATALDAVKRDLEKVRNDYNALKKEAQESGEESLVLQSALEEAEDERDVYERQLRDLQQEHSKSKWEATAAIEKLKAKMSAELKEARGLLDVARNELRSAQEISQCKEVVMRELQAQVEGLRKRCAEMEERQVSAETEAPSETAAEALTKQVGHYKKKSRVLAKRLAEAEKELQVLGEEYTRVCGERDAAVLRYRTGELNRPAQTTEPRQQQQQHSEKAKANLSLHSDGVPPDSVSRDLSDALLSANRTAPTRPRADDPGTTTETAMSSVTAALAQEQRAREHLAKEVSALHSIVAAMEHRTSPTRHPLSTDLSDSVPFAEDDGLVLLPPPSQQLQQRCSSISDAPARARSPRTTHALDLRFFDPTSVDVSVPAAVQGGDRAAGQGRAVSQPAVAASLSPRRLHTLGTLSPQRARRSASAGTRESALDAIYSETPLPPVYLSAPEDGSDVAAASSTSSTAHRPDLLFSTTAGALLVSKRGRQLHRPLVAARSLPRGGGGGGVRGDVNSEDGTNGACCAALASMSHAIYASRMNAEGLFHLKDDYRFVLRILTDCEAGEILVGFADRHVPLESFGAKRNALRYRGCYYLSLNGGGLYAPSQGVHGKTCAGWSKAAVTAAERRWQHRRGVLPRPSEFGGGGAAGSSMSPPSSPSRKLGAAPPACVARAGDEIACVLHLNARSISFEWNGVDCGVAFTDVSLSPSLYPCVEVNVSGGTVELL</sequence>
<feature type="compositionally biased region" description="Polar residues" evidence="2">
    <location>
        <begin position="335"/>
        <end position="344"/>
    </location>
</feature>
<dbReference type="Pfam" id="PF00622">
    <property type="entry name" value="SPRY"/>
    <property type="match status" value="1"/>
</dbReference>
<dbReference type="RefSeq" id="XP_015657344.1">
    <property type="nucleotide sequence ID" value="XM_015804210.1"/>
</dbReference>
<feature type="region of interest" description="Disordered" evidence="2">
    <location>
        <begin position="1"/>
        <end position="147"/>
    </location>
</feature>
<organism evidence="4 5">
    <name type="scientific">Leptomonas pyrrhocoris</name>
    <name type="common">Firebug parasite</name>
    <dbReference type="NCBI Taxonomy" id="157538"/>
    <lineage>
        <taxon>Eukaryota</taxon>
        <taxon>Discoba</taxon>
        <taxon>Euglenozoa</taxon>
        <taxon>Kinetoplastea</taxon>
        <taxon>Metakinetoplastina</taxon>
        <taxon>Trypanosomatida</taxon>
        <taxon>Trypanosomatidae</taxon>
        <taxon>Leishmaniinae</taxon>
        <taxon>Leptomonas</taxon>
    </lineage>
</organism>
<dbReference type="InterPro" id="IPR013320">
    <property type="entry name" value="ConA-like_dom_sf"/>
</dbReference>
<name>A0A0M9FYV6_LEPPY</name>
<proteinExistence type="predicted"/>
<feature type="compositionally biased region" description="Basic and acidic residues" evidence="2">
    <location>
        <begin position="62"/>
        <end position="72"/>
    </location>
</feature>